<protein>
    <submittedName>
        <fullName evidence="1">Uncharacterized protein</fullName>
    </submittedName>
</protein>
<gene>
    <name evidence="1" type="ORF">CARN6_1003</name>
</gene>
<accession>E6QK77</accession>
<dbReference type="AlphaFoldDB" id="E6QK77"/>
<reference evidence="1" key="1">
    <citation type="submission" date="2009-10" db="EMBL/GenBank/DDBJ databases">
        <title>Diversity of trophic interactions inside an arsenic-rich microbial ecosystem.</title>
        <authorList>
            <person name="Bertin P.N."/>
            <person name="Heinrich-Salmeron A."/>
            <person name="Pelletier E."/>
            <person name="Goulhen-Chollet F."/>
            <person name="Arsene-Ploetze F."/>
            <person name="Gallien S."/>
            <person name="Calteau A."/>
            <person name="Vallenet D."/>
            <person name="Casiot C."/>
            <person name="Chane-Woon-Ming B."/>
            <person name="Giloteaux L."/>
            <person name="Barakat M."/>
            <person name="Bonnefoy V."/>
            <person name="Bruneel O."/>
            <person name="Chandler M."/>
            <person name="Cleiss J."/>
            <person name="Duran R."/>
            <person name="Elbaz-Poulichet F."/>
            <person name="Fonknechten N."/>
            <person name="Lauga B."/>
            <person name="Mornico D."/>
            <person name="Ortet P."/>
            <person name="Schaeffer C."/>
            <person name="Siguier P."/>
            <person name="Alexander Thil Smith A."/>
            <person name="Van Dorsselaer A."/>
            <person name="Weissenbach J."/>
            <person name="Medigue C."/>
            <person name="Le Paslier D."/>
        </authorList>
    </citation>
    <scope>NUCLEOTIDE SEQUENCE</scope>
</reference>
<name>E6QK77_9ZZZZ</name>
<proteinExistence type="predicted"/>
<organism evidence="1">
    <name type="scientific">mine drainage metagenome</name>
    <dbReference type="NCBI Taxonomy" id="410659"/>
    <lineage>
        <taxon>unclassified sequences</taxon>
        <taxon>metagenomes</taxon>
        <taxon>ecological metagenomes</taxon>
    </lineage>
</organism>
<dbReference type="EMBL" id="CABQ01000113">
    <property type="protein sequence ID" value="CBI07644.1"/>
    <property type="molecule type" value="Genomic_DNA"/>
</dbReference>
<sequence>MLAARMVPRALHRAVRQMIDSDTTTTFGPGWKTLPAGSVFFELFASEHLENRRVLQRICECWASTERPGKRHE</sequence>
<comment type="caution">
    <text evidence="1">The sequence shown here is derived from an EMBL/GenBank/DDBJ whole genome shotgun (WGS) entry which is preliminary data.</text>
</comment>
<evidence type="ECO:0000313" key="1">
    <source>
        <dbReference type="EMBL" id="CBI07644.1"/>
    </source>
</evidence>